<proteinExistence type="predicted"/>
<dbReference type="Proteomes" id="UP000886998">
    <property type="component" value="Unassembled WGS sequence"/>
</dbReference>
<keyword evidence="2" id="KW-1185">Reference proteome</keyword>
<comment type="caution">
    <text evidence="1">The sequence shown here is derived from an EMBL/GenBank/DDBJ whole genome shotgun (WGS) entry which is preliminary data.</text>
</comment>
<evidence type="ECO:0000313" key="2">
    <source>
        <dbReference type="Proteomes" id="UP000886998"/>
    </source>
</evidence>
<evidence type="ECO:0000313" key="1">
    <source>
        <dbReference type="EMBL" id="GFY49755.1"/>
    </source>
</evidence>
<protein>
    <submittedName>
        <fullName evidence="1">Uncharacterized protein</fullName>
    </submittedName>
</protein>
<reference evidence="1" key="1">
    <citation type="submission" date="2020-08" db="EMBL/GenBank/DDBJ databases">
        <title>Multicomponent nature underlies the extraordinary mechanical properties of spider dragline silk.</title>
        <authorList>
            <person name="Kono N."/>
            <person name="Nakamura H."/>
            <person name="Mori M."/>
            <person name="Yoshida Y."/>
            <person name="Ohtoshi R."/>
            <person name="Malay A.D."/>
            <person name="Moran D.A.P."/>
            <person name="Tomita M."/>
            <person name="Numata K."/>
            <person name="Arakawa K."/>
        </authorList>
    </citation>
    <scope>NUCLEOTIDE SEQUENCE</scope>
</reference>
<dbReference type="AlphaFoldDB" id="A0A8X7BZL4"/>
<sequence>MESWLRRNLCASDIPLTLLEEVVAFMKPIELEITNWMIDHSEILQSAERFFLEFRWNSNGTINRIKTANSIINSDSFCDKTRFVLACHYWSSWDVFTLFQSFRKSSRKLILFDYAKTNKDPYRQKTNVDLWIKMCREGSIDKSPSRWCNSLIWTDVSVQSRLLNRLSAKDREHLLGRTFENTHKIHTGRFCLSKMSASNREQLLNLYPLKVLMIYLFWPYQKFFLDSANRVWDQLSEKDFTCLLHIIICQKIVALWKDFDYVELLRQFWQKSPDRLKKHLEGSVFFKRLMNIINHGFPPKEPRDYLLHGKDVDINADECKKQNNYFFL</sequence>
<name>A0A8X7BZL4_9ARAC</name>
<gene>
    <name evidence="1" type="primary">NCL1_31508</name>
    <name evidence="1" type="ORF">TNIN_481011</name>
</gene>
<accession>A0A8X7BZL4</accession>
<organism evidence="1 2">
    <name type="scientific">Trichonephila inaurata madagascariensis</name>
    <dbReference type="NCBI Taxonomy" id="2747483"/>
    <lineage>
        <taxon>Eukaryota</taxon>
        <taxon>Metazoa</taxon>
        <taxon>Ecdysozoa</taxon>
        <taxon>Arthropoda</taxon>
        <taxon>Chelicerata</taxon>
        <taxon>Arachnida</taxon>
        <taxon>Araneae</taxon>
        <taxon>Araneomorphae</taxon>
        <taxon>Entelegynae</taxon>
        <taxon>Araneoidea</taxon>
        <taxon>Nephilidae</taxon>
        <taxon>Trichonephila</taxon>
        <taxon>Trichonephila inaurata</taxon>
    </lineage>
</organism>
<dbReference type="EMBL" id="BMAV01007156">
    <property type="protein sequence ID" value="GFY49755.1"/>
    <property type="molecule type" value="Genomic_DNA"/>
</dbReference>
<dbReference type="OrthoDB" id="6435553at2759"/>